<protein>
    <recommendedName>
        <fullName evidence="4">GDT1 family protein</fullName>
    </recommendedName>
</protein>
<feature type="transmembrane region" description="Helical" evidence="1">
    <location>
        <begin position="6"/>
        <end position="27"/>
    </location>
</feature>
<feature type="transmembrane region" description="Helical" evidence="1">
    <location>
        <begin position="124"/>
        <end position="149"/>
    </location>
</feature>
<gene>
    <name evidence="2" type="ORF">QP939_11210</name>
</gene>
<dbReference type="RefSeq" id="WP_285456625.1">
    <property type="nucleotide sequence ID" value="NZ_CP127173.1"/>
</dbReference>
<sequence>MTSSALFLAVFLACVVEAVEALTIVLAAGTARDWRSTGFGLGTALVALTAIVAVLGPALTVVPLAALRLVVGCLLLIFGLQWLRKAILRAGGLKARHDEAAIFQAELTAARTAPAQTRGMVTDWYAFTLSFKGVLLEGLEVAFIVVTFGSNEHNVPLAALAAGCAVVVVAAAGIAAKAPLARVPENTLKFVVGVMLTTFGIFWGSEGAGADWPGSDAALPVIAPAVALFALGLVVLLRRPARRTDAVVAPDQEVKPT</sequence>
<feature type="transmembrane region" description="Helical" evidence="1">
    <location>
        <begin position="65"/>
        <end position="83"/>
    </location>
</feature>
<accession>A0ABY8XU55</accession>
<evidence type="ECO:0008006" key="4">
    <source>
        <dbReference type="Google" id="ProtNLM"/>
    </source>
</evidence>
<name>A0ABY8XU55_9PSEU</name>
<feature type="transmembrane region" description="Helical" evidence="1">
    <location>
        <begin position="217"/>
        <end position="237"/>
    </location>
</feature>
<evidence type="ECO:0000313" key="3">
    <source>
        <dbReference type="Proteomes" id="UP001227101"/>
    </source>
</evidence>
<keyword evidence="1" id="KW-1133">Transmembrane helix</keyword>
<feature type="transmembrane region" description="Helical" evidence="1">
    <location>
        <begin position="39"/>
        <end position="59"/>
    </location>
</feature>
<evidence type="ECO:0000256" key="1">
    <source>
        <dbReference type="SAM" id="Phobius"/>
    </source>
</evidence>
<keyword evidence="1" id="KW-0472">Membrane</keyword>
<dbReference type="Proteomes" id="UP001227101">
    <property type="component" value="Chromosome"/>
</dbReference>
<feature type="transmembrane region" description="Helical" evidence="1">
    <location>
        <begin position="155"/>
        <end position="176"/>
    </location>
</feature>
<keyword evidence="3" id="KW-1185">Reference proteome</keyword>
<feature type="transmembrane region" description="Helical" evidence="1">
    <location>
        <begin position="188"/>
        <end position="205"/>
    </location>
</feature>
<keyword evidence="1" id="KW-0812">Transmembrane</keyword>
<proteinExistence type="predicted"/>
<dbReference type="EMBL" id="CP127173">
    <property type="protein sequence ID" value="WIV59147.1"/>
    <property type="molecule type" value="Genomic_DNA"/>
</dbReference>
<organism evidence="2 3">
    <name type="scientific">Amycolatopsis nalaikhensis</name>
    <dbReference type="NCBI Taxonomy" id="715472"/>
    <lineage>
        <taxon>Bacteria</taxon>
        <taxon>Bacillati</taxon>
        <taxon>Actinomycetota</taxon>
        <taxon>Actinomycetes</taxon>
        <taxon>Pseudonocardiales</taxon>
        <taxon>Pseudonocardiaceae</taxon>
        <taxon>Amycolatopsis</taxon>
    </lineage>
</organism>
<reference evidence="2 3" key="1">
    <citation type="submission" date="2023-06" db="EMBL/GenBank/DDBJ databases">
        <authorList>
            <person name="Oyuntsetseg B."/>
            <person name="Kim S.B."/>
        </authorList>
    </citation>
    <scope>NUCLEOTIDE SEQUENCE [LARGE SCALE GENOMIC DNA]</scope>
    <source>
        <strain evidence="2 3">2-2</strain>
    </source>
</reference>
<evidence type="ECO:0000313" key="2">
    <source>
        <dbReference type="EMBL" id="WIV59147.1"/>
    </source>
</evidence>